<keyword evidence="6" id="KW-0249">Electron transport</keyword>
<dbReference type="Gene3D" id="3.40.50.360">
    <property type="match status" value="1"/>
</dbReference>
<dbReference type="NCBIfam" id="NF006738">
    <property type="entry name" value="PRK09267.1-4"/>
    <property type="match status" value="1"/>
</dbReference>
<evidence type="ECO:0000256" key="5">
    <source>
        <dbReference type="ARBA" id="ARBA00022643"/>
    </source>
</evidence>
<evidence type="ECO:0000256" key="3">
    <source>
        <dbReference type="ARBA" id="ARBA00022448"/>
    </source>
</evidence>
<evidence type="ECO:0000256" key="1">
    <source>
        <dbReference type="ARBA" id="ARBA00001917"/>
    </source>
</evidence>
<name>A0A7S2ATF9_9STRA</name>
<dbReference type="PANTHER" id="PTHR42809:SF1">
    <property type="entry name" value="FLAVODOXIN 1"/>
    <property type="match status" value="1"/>
</dbReference>
<dbReference type="PANTHER" id="PTHR42809">
    <property type="entry name" value="FLAVODOXIN 2"/>
    <property type="match status" value="1"/>
</dbReference>
<protein>
    <recommendedName>
        <fullName evidence="8">Flavodoxin-like domain-containing protein</fullName>
    </recommendedName>
</protein>
<feature type="signal peptide" evidence="7">
    <location>
        <begin position="1"/>
        <end position="17"/>
    </location>
</feature>
<proteinExistence type="inferred from homology"/>
<dbReference type="InterPro" id="IPR008254">
    <property type="entry name" value="Flavodoxin/NO_synth"/>
</dbReference>
<reference evidence="9" key="1">
    <citation type="submission" date="2021-01" db="EMBL/GenBank/DDBJ databases">
        <authorList>
            <person name="Corre E."/>
            <person name="Pelletier E."/>
            <person name="Niang G."/>
            <person name="Scheremetjew M."/>
            <person name="Finn R."/>
            <person name="Kale V."/>
            <person name="Holt S."/>
            <person name="Cochrane G."/>
            <person name="Meng A."/>
            <person name="Brown T."/>
            <person name="Cohen L."/>
        </authorList>
    </citation>
    <scope>NUCLEOTIDE SEQUENCE</scope>
    <source>
        <strain evidence="9">CCMP1381</strain>
    </source>
</reference>
<dbReference type="Pfam" id="PF00258">
    <property type="entry name" value="Flavodoxin_1"/>
    <property type="match status" value="1"/>
</dbReference>
<dbReference type="SUPFAM" id="SSF52218">
    <property type="entry name" value="Flavoproteins"/>
    <property type="match status" value="1"/>
</dbReference>
<evidence type="ECO:0000256" key="7">
    <source>
        <dbReference type="SAM" id="SignalP"/>
    </source>
</evidence>
<evidence type="ECO:0000313" key="9">
    <source>
        <dbReference type="EMBL" id="CAD9377079.1"/>
    </source>
</evidence>
<accession>A0A7S2ATF9</accession>
<feature type="domain" description="Flavodoxin-like" evidence="8">
    <location>
        <begin position="48"/>
        <end position="210"/>
    </location>
</feature>
<dbReference type="InterPro" id="IPR029039">
    <property type="entry name" value="Flavoprotein-like_sf"/>
</dbReference>
<feature type="chain" id="PRO_5030671743" description="Flavodoxin-like domain-containing protein" evidence="7">
    <location>
        <begin position="18"/>
        <end position="216"/>
    </location>
</feature>
<dbReference type="AlphaFoldDB" id="A0A7S2ATF9"/>
<keyword evidence="7" id="KW-0732">Signal</keyword>
<dbReference type="InterPro" id="IPR050619">
    <property type="entry name" value="Flavodoxin"/>
</dbReference>
<dbReference type="GO" id="GO:0010181">
    <property type="term" value="F:FMN binding"/>
    <property type="evidence" value="ECO:0007669"/>
    <property type="project" value="InterPro"/>
</dbReference>
<evidence type="ECO:0000256" key="4">
    <source>
        <dbReference type="ARBA" id="ARBA00022630"/>
    </source>
</evidence>
<sequence>MFRTAFSIAAICTAVAAFTPRSQPHALSRGLRKNSATGGGTIMMAGNVGIYFSTMSGNTERIAGFIGEAIGVEPKEIDECSADAISALDVVFVGAPTWNTGADTERSGTSMDTWLYDTLPKVDMKGKTVALFGCGDSVGYSGNFCDSLGELHDCFTERGATIKGSWSLEDYMHYESKAVRDDKFVGLVCDEQNQMDLSEERVTTWISQLKGEGVEL</sequence>
<organism evidence="9">
    <name type="scientific">Octactis speculum</name>
    <dbReference type="NCBI Taxonomy" id="3111310"/>
    <lineage>
        <taxon>Eukaryota</taxon>
        <taxon>Sar</taxon>
        <taxon>Stramenopiles</taxon>
        <taxon>Ochrophyta</taxon>
        <taxon>Dictyochophyceae</taxon>
        <taxon>Dictyochales</taxon>
        <taxon>Dictyochaceae</taxon>
        <taxon>Octactis</taxon>
    </lineage>
</organism>
<dbReference type="PROSITE" id="PS50902">
    <property type="entry name" value="FLAVODOXIN_LIKE"/>
    <property type="match status" value="1"/>
</dbReference>
<dbReference type="InterPro" id="IPR010086">
    <property type="entry name" value="Flavodoxin_lc"/>
</dbReference>
<dbReference type="PROSITE" id="PS00201">
    <property type="entry name" value="FLAVODOXIN"/>
    <property type="match status" value="1"/>
</dbReference>
<dbReference type="InterPro" id="IPR001226">
    <property type="entry name" value="Flavodoxin_CS"/>
</dbReference>
<gene>
    <name evidence="9" type="ORF">DSPE1174_LOCUS3093</name>
</gene>
<dbReference type="NCBIfam" id="TIGR01752">
    <property type="entry name" value="flav_long"/>
    <property type="match status" value="1"/>
</dbReference>
<evidence type="ECO:0000259" key="8">
    <source>
        <dbReference type="PROSITE" id="PS50902"/>
    </source>
</evidence>
<dbReference type="EMBL" id="HBGS01005910">
    <property type="protein sequence ID" value="CAD9377079.1"/>
    <property type="molecule type" value="Transcribed_RNA"/>
</dbReference>
<keyword evidence="4" id="KW-0285">Flavoprotein</keyword>
<keyword evidence="3" id="KW-0813">Transport</keyword>
<comment type="cofactor">
    <cofactor evidence="1">
        <name>FMN</name>
        <dbReference type="ChEBI" id="CHEBI:58210"/>
    </cofactor>
</comment>
<keyword evidence="5" id="KW-0288">FMN</keyword>
<evidence type="ECO:0000256" key="2">
    <source>
        <dbReference type="ARBA" id="ARBA00005267"/>
    </source>
</evidence>
<dbReference type="GO" id="GO:0009055">
    <property type="term" value="F:electron transfer activity"/>
    <property type="evidence" value="ECO:0007669"/>
    <property type="project" value="InterPro"/>
</dbReference>
<evidence type="ECO:0000256" key="6">
    <source>
        <dbReference type="ARBA" id="ARBA00022982"/>
    </source>
</evidence>
<comment type="similarity">
    <text evidence="2">Belongs to the flavodoxin family.</text>
</comment>